<evidence type="ECO:0000256" key="1">
    <source>
        <dbReference type="SAM" id="MobiDB-lite"/>
    </source>
</evidence>
<proteinExistence type="predicted"/>
<gene>
    <name evidence="2" type="ORF">DEO72_LG10g2464</name>
</gene>
<reference evidence="2 3" key="1">
    <citation type="submission" date="2019-04" db="EMBL/GenBank/DDBJ databases">
        <title>An improved genome assembly and genetic linkage map for asparagus bean, Vigna unguiculata ssp. sesquipedialis.</title>
        <authorList>
            <person name="Xia Q."/>
            <person name="Zhang R."/>
            <person name="Dong Y."/>
        </authorList>
    </citation>
    <scope>NUCLEOTIDE SEQUENCE [LARGE SCALE GENOMIC DNA]</scope>
    <source>
        <tissue evidence="2">Leaf</tissue>
    </source>
</reference>
<accession>A0A4D6NED5</accession>
<sequence>MFIISYPYNNQTCYDSSFNTLRLDSTHPDTYNLVGFSGCLHLWWIPLLDPKLLISELCVTSVTMNQISLTTRLALNEFQASYYSHHRSQSALSETNWPLRLSGCSPYLESLPSYTDGAPPWTPTNRGHGITPSLKQKCLAQARQSRLDESPSAQARARNKETGTTAGSRLGEIPLAWASGSLAQNVEQVTWATYREKEVGEPSSDSLRRARLAWARLIVLALNMGSELGRTYVERKNEAELANAMTTPNPSRALSHGVEGPSLKQKCLAQARQSRLDESPSAQARARNKETGTTAGSRLGEIPLAWASGSLAQNVEQVTWATYREKEVGEPSSDSLRRARLAWARLIVLALVHLQQMHYSKPTNHAKNSTHPKQ</sequence>
<keyword evidence="3" id="KW-1185">Reference proteome</keyword>
<evidence type="ECO:0000313" key="3">
    <source>
        <dbReference type="Proteomes" id="UP000501690"/>
    </source>
</evidence>
<dbReference type="EMBL" id="CP039354">
    <property type="protein sequence ID" value="QCE11231.1"/>
    <property type="molecule type" value="Genomic_DNA"/>
</dbReference>
<feature type="region of interest" description="Disordered" evidence="1">
    <location>
        <begin position="244"/>
        <end position="297"/>
    </location>
</feature>
<dbReference type="Proteomes" id="UP000501690">
    <property type="component" value="Linkage Group LG10"/>
</dbReference>
<protein>
    <submittedName>
        <fullName evidence="2">Uncharacterized protein</fullName>
    </submittedName>
</protein>
<feature type="region of interest" description="Disordered" evidence="1">
    <location>
        <begin position="141"/>
        <end position="168"/>
    </location>
</feature>
<name>A0A4D6NED5_VIGUN</name>
<dbReference type="AlphaFoldDB" id="A0A4D6NED5"/>
<organism evidence="2 3">
    <name type="scientific">Vigna unguiculata</name>
    <name type="common">Cowpea</name>
    <dbReference type="NCBI Taxonomy" id="3917"/>
    <lineage>
        <taxon>Eukaryota</taxon>
        <taxon>Viridiplantae</taxon>
        <taxon>Streptophyta</taxon>
        <taxon>Embryophyta</taxon>
        <taxon>Tracheophyta</taxon>
        <taxon>Spermatophyta</taxon>
        <taxon>Magnoliopsida</taxon>
        <taxon>eudicotyledons</taxon>
        <taxon>Gunneridae</taxon>
        <taxon>Pentapetalae</taxon>
        <taxon>rosids</taxon>
        <taxon>fabids</taxon>
        <taxon>Fabales</taxon>
        <taxon>Fabaceae</taxon>
        <taxon>Papilionoideae</taxon>
        <taxon>50 kb inversion clade</taxon>
        <taxon>NPAAA clade</taxon>
        <taxon>indigoferoid/millettioid clade</taxon>
        <taxon>Phaseoleae</taxon>
        <taxon>Vigna</taxon>
    </lineage>
</organism>
<evidence type="ECO:0000313" key="2">
    <source>
        <dbReference type="EMBL" id="QCE11231.1"/>
    </source>
</evidence>